<feature type="transmembrane region" description="Helical" evidence="2">
    <location>
        <begin position="240"/>
        <end position="259"/>
    </location>
</feature>
<keyword evidence="2" id="KW-0812">Transmembrane</keyword>
<dbReference type="OrthoDB" id="2139003at2759"/>
<name>A0A1Y1WZ06_9FUNG</name>
<evidence type="ECO:0000313" key="4">
    <source>
        <dbReference type="Proteomes" id="UP000193944"/>
    </source>
</evidence>
<comment type="caution">
    <text evidence="3">The sequence shown here is derived from an EMBL/GenBank/DDBJ whole genome shotgun (WGS) entry which is preliminary data.</text>
</comment>
<reference evidence="3 4" key="2">
    <citation type="submission" date="2016-08" db="EMBL/GenBank/DDBJ databases">
        <title>Pervasive Adenine N6-methylation of Active Genes in Fungi.</title>
        <authorList>
            <consortium name="DOE Joint Genome Institute"/>
            <person name="Mondo S.J."/>
            <person name="Dannebaum R.O."/>
            <person name="Kuo R.C."/>
            <person name="Labutti K."/>
            <person name="Haridas S."/>
            <person name="Kuo A."/>
            <person name="Salamov A."/>
            <person name="Ahrendt S.R."/>
            <person name="Lipzen A."/>
            <person name="Sullivan W."/>
            <person name="Andreopoulos W.B."/>
            <person name="Clum A."/>
            <person name="Lindquist E."/>
            <person name="Daum C."/>
            <person name="Ramamoorthy G.K."/>
            <person name="Gryganskyi A."/>
            <person name="Culley D."/>
            <person name="Magnuson J.K."/>
            <person name="James T.Y."/>
            <person name="O'Malley M.A."/>
            <person name="Stajich J.E."/>
            <person name="Spatafora J.W."/>
            <person name="Visel A."/>
            <person name="Grigoriev I.V."/>
        </authorList>
    </citation>
    <scope>NUCLEOTIDE SEQUENCE [LARGE SCALE GENOMIC DNA]</scope>
    <source>
        <strain evidence="3 4">S4</strain>
    </source>
</reference>
<gene>
    <name evidence="3" type="ORF">BCR32DRAFT_269858</name>
</gene>
<sequence>MNQLSKYQYSPVDKNLSNPISNYTTKNEGLFINLDKPEGKIYAVLNVISIIYFLIPLVWICFYRNWYIIKQRNFILTFIGGIATFISTFFNLITQIAKVPCAYTYYAATVFSFIMQICFISRALRLIFLYRLNVYKVTELSQDKFIHKSKNGQIIEPNIYYKSIYKMADKRIAQTLIPVLIFIYGTVCVVFHYVTSKKGGYCGFSPVNINEKVASSRTANNNSNTSSNVNSNYGKMKTMFMIPIFTGTTFVIINILIAIKFTFSDIRDDQKFGIKFDCFSNTIVSIIARTIYLYITIKRNKIINQGTEKDHQKFLKFNDITKDGLVFFIIIGFYIHATSIIIPLYKCIKARRMNRRYINEPTNTIEYIYIVLNSPSLVEELKVIAIQEFEVENVIFWENYCTLHKLVAHARKKQEIGDSSSGSRISHDHPYSQSSSDAESYDPNYPLLPKLVPYYNAFYHTFIDMDGPAAVNITGDCIRRINHDFTTYPVVGIFDEAKDEVVESMYFSIFPLLLQNNRKQLNEVYFNS</sequence>
<feature type="region of interest" description="Disordered" evidence="1">
    <location>
        <begin position="417"/>
        <end position="440"/>
    </location>
</feature>
<dbReference type="InterPro" id="IPR036305">
    <property type="entry name" value="RGS_sf"/>
</dbReference>
<evidence type="ECO:0008006" key="5">
    <source>
        <dbReference type="Google" id="ProtNLM"/>
    </source>
</evidence>
<accession>A0A1Y1WZ06</accession>
<dbReference type="AlphaFoldDB" id="A0A1Y1WZ06"/>
<keyword evidence="2" id="KW-0472">Membrane</keyword>
<feature type="transmembrane region" description="Helical" evidence="2">
    <location>
        <begin position="325"/>
        <end position="345"/>
    </location>
</feature>
<dbReference type="Proteomes" id="UP000193944">
    <property type="component" value="Unassembled WGS sequence"/>
</dbReference>
<dbReference type="InterPro" id="IPR044926">
    <property type="entry name" value="RGS_subdomain_2"/>
</dbReference>
<feature type="transmembrane region" description="Helical" evidence="2">
    <location>
        <begin position="103"/>
        <end position="124"/>
    </location>
</feature>
<evidence type="ECO:0000256" key="1">
    <source>
        <dbReference type="SAM" id="MobiDB-lite"/>
    </source>
</evidence>
<evidence type="ECO:0000256" key="2">
    <source>
        <dbReference type="SAM" id="Phobius"/>
    </source>
</evidence>
<keyword evidence="4" id="KW-1185">Reference proteome</keyword>
<organism evidence="3 4">
    <name type="scientific">Anaeromyces robustus</name>
    <dbReference type="NCBI Taxonomy" id="1754192"/>
    <lineage>
        <taxon>Eukaryota</taxon>
        <taxon>Fungi</taxon>
        <taxon>Fungi incertae sedis</taxon>
        <taxon>Chytridiomycota</taxon>
        <taxon>Chytridiomycota incertae sedis</taxon>
        <taxon>Neocallimastigomycetes</taxon>
        <taxon>Neocallimastigales</taxon>
        <taxon>Neocallimastigaceae</taxon>
        <taxon>Anaeromyces</taxon>
    </lineage>
</organism>
<keyword evidence="2" id="KW-1133">Transmembrane helix</keyword>
<feature type="transmembrane region" description="Helical" evidence="2">
    <location>
        <begin position="279"/>
        <end position="297"/>
    </location>
</feature>
<feature type="transmembrane region" description="Helical" evidence="2">
    <location>
        <begin position="74"/>
        <end position="97"/>
    </location>
</feature>
<evidence type="ECO:0000313" key="3">
    <source>
        <dbReference type="EMBL" id="ORX78807.1"/>
    </source>
</evidence>
<feature type="transmembrane region" description="Helical" evidence="2">
    <location>
        <begin position="41"/>
        <end position="62"/>
    </location>
</feature>
<feature type="transmembrane region" description="Helical" evidence="2">
    <location>
        <begin position="172"/>
        <end position="194"/>
    </location>
</feature>
<dbReference type="Gene3D" id="1.10.167.10">
    <property type="entry name" value="Regulator of G-protein Signalling 4, domain 2"/>
    <property type="match status" value="1"/>
</dbReference>
<dbReference type="EMBL" id="MCFG01000197">
    <property type="protein sequence ID" value="ORX78807.1"/>
    <property type="molecule type" value="Genomic_DNA"/>
</dbReference>
<proteinExistence type="predicted"/>
<dbReference type="SUPFAM" id="SSF48097">
    <property type="entry name" value="Regulator of G-protein signaling, RGS"/>
    <property type="match status" value="1"/>
</dbReference>
<protein>
    <recommendedName>
        <fullName evidence="5">RGS domain-containing protein</fullName>
    </recommendedName>
</protein>
<reference evidence="3 4" key="1">
    <citation type="submission" date="2016-08" db="EMBL/GenBank/DDBJ databases">
        <title>A Parts List for Fungal Cellulosomes Revealed by Comparative Genomics.</title>
        <authorList>
            <consortium name="DOE Joint Genome Institute"/>
            <person name="Haitjema C.H."/>
            <person name="Gilmore S.P."/>
            <person name="Henske J.K."/>
            <person name="Solomon K.V."/>
            <person name="De Groot R."/>
            <person name="Kuo A."/>
            <person name="Mondo S.J."/>
            <person name="Salamov A.A."/>
            <person name="Labutti K."/>
            <person name="Zhao Z."/>
            <person name="Chiniquy J."/>
            <person name="Barry K."/>
            <person name="Brewer H.M."/>
            <person name="Purvine S.O."/>
            <person name="Wright A.T."/>
            <person name="Boxma B."/>
            <person name="Van Alen T."/>
            <person name="Hackstein J.H."/>
            <person name="Baker S.E."/>
            <person name="Grigoriev I.V."/>
            <person name="O'Malley M.A."/>
        </authorList>
    </citation>
    <scope>NUCLEOTIDE SEQUENCE [LARGE SCALE GENOMIC DNA]</scope>
    <source>
        <strain evidence="3 4">S4</strain>
    </source>
</reference>